<accession>A0A3N0XFA1</accession>
<reference evidence="2 3" key="1">
    <citation type="submission" date="2018-10" db="EMBL/GenBank/DDBJ databases">
        <title>Genome assembly for a Yunnan-Guizhou Plateau 3E fish, Anabarilius grahami (Regan), and its evolutionary and genetic applications.</title>
        <authorList>
            <person name="Jiang W."/>
        </authorList>
    </citation>
    <scope>NUCLEOTIDE SEQUENCE [LARGE SCALE GENOMIC DNA]</scope>
    <source>
        <strain evidence="2">AG-KIZ</strain>
        <tissue evidence="2">Muscle</tissue>
    </source>
</reference>
<proteinExistence type="predicted"/>
<keyword evidence="3" id="KW-1185">Reference proteome</keyword>
<dbReference type="Proteomes" id="UP000281406">
    <property type="component" value="Unassembled WGS sequence"/>
</dbReference>
<dbReference type="EMBL" id="RJVU01075617">
    <property type="protein sequence ID" value="ROI16062.1"/>
    <property type="molecule type" value="Genomic_DNA"/>
</dbReference>
<dbReference type="AlphaFoldDB" id="A0A3N0XFA1"/>
<feature type="region of interest" description="Disordered" evidence="1">
    <location>
        <begin position="36"/>
        <end position="59"/>
    </location>
</feature>
<sequence>MERFAEESQSRSVPRKHSPFLLLLVHRATKLVSSGNPITIDHRTSGKRERGRVQGEKGDRQIDSKIYSKVSITLPYSLWRASTVNTLKGAGHYYVLSWYTLHEDVRHCESDCYLDCSKIHVQLLEKNYGRFKCTDLPLCTNDRNYDNGAGLGTSALPSLIKAGYLLSHAEPTQNARRPTRNTRRPFKQDYTAHTHSVVHRPFVKKGLMEMLFSQ</sequence>
<feature type="compositionally biased region" description="Basic and acidic residues" evidence="1">
    <location>
        <begin position="40"/>
        <end position="59"/>
    </location>
</feature>
<evidence type="ECO:0000313" key="3">
    <source>
        <dbReference type="Proteomes" id="UP000281406"/>
    </source>
</evidence>
<gene>
    <name evidence="2" type="ORF">DPX16_14274</name>
</gene>
<protein>
    <submittedName>
        <fullName evidence="2">Uncharacterized protein</fullName>
    </submittedName>
</protein>
<evidence type="ECO:0000313" key="2">
    <source>
        <dbReference type="EMBL" id="ROI16062.1"/>
    </source>
</evidence>
<organism evidence="2 3">
    <name type="scientific">Anabarilius grahami</name>
    <name type="common">Kanglang fish</name>
    <name type="synonym">Barilius grahami</name>
    <dbReference type="NCBI Taxonomy" id="495550"/>
    <lineage>
        <taxon>Eukaryota</taxon>
        <taxon>Metazoa</taxon>
        <taxon>Chordata</taxon>
        <taxon>Craniata</taxon>
        <taxon>Vertebrata</taxon>
        <taxon>Euteleostomi</taxon>
        <taxon>Actinopterygii</taxon>
        <taxon>Neopterygii</taxon>
        <taxon>Teleostei</taxon>
        <taxon>Ostariophysi</taxon>
        <taxon>Cypriniformes</taxon>
        <taxon>Xenocyprididae</taxon>
        <taxon>Xenocypridinae</taxon>
        <taxon>Xenocypridinae incertae sedis</taxon>
        <taxon>Anabarilius</taxon>
    </lineage>
</organism>
<comment type="caution">
    <text evidence="2">The sequence shown here is derived from an EMBL/GenBank/DDBJ whole genome shotgun (WGS) entry which is preliminary data.</text>
</comment>
<evidence type="ECO:0000256" key="1">
    <source>
        <dbReference type="SAM" id="MobiDB-lite"/>
    </source>
</evidence>
<name>A0A3N0XFA1_ANAGA</name>